<sequence>KAYTTKEHNLLASNPEEGPIWCMPFKKPSGEELPEWKAEINRRLASLRAIVEFPFRIVKRQFRFTKVRYRGLFKNGQALSTKFALANLYMMRRRLLGATG</sequence>
<accession>A0A831RNX3</accession>
<evidence type="ECO:0000313" key="2">
    <source>
        <dbReference type="EMBL" id="HEB97592.1"/>
    </source>
</evidence>
<dbReference type="PANTHER" id="PTHR35604:SF2">
    <property type="entry name" value="TRANSPOSASE INSH FOR INSERTION SEQUENCE ELEMENT IS5A-RELATED"/>
    <property type="match status" value="1"/>
</dbReference>
<name>A0A831RNX3_9GAMM</name>
<dbReference type="InterPro" id="IPR002559">
    <property type="entry name" value="Transposase_11"/>
</dbReference>
<dbReference type="EMBL" id="DRKP01000182">
    <property type="protein sequence ID" value="HEB97592.1"/>
    <property type="molecule type" value="Genomic_DNA"/>
</dbReference>
<feature type="non-terminal residue" evidence="2">
    <location>
        <position position="1"/>
    </location>
</feature>
<dbReference type="GO" id="GO:0003677">
    <property type="term" value="F:DNA binding"/>
    <property type="evidence" value="ECO:0007669"/>
    <property type="project" value="InterPro"/>
</dbReference>
<protein>
    <submittedName>
        <fullName evidence="2">IS5/IS1182 family transposase</fullName>
    </submittedName>
</protein>
<dbReference type="Proteomes" id="UP000886251">
    <property type="component" value="Unassembled WGS sequence"/>
</dbReference>
<comment type="caution">
    <text evidence="2">The sequence shown here is derived from an EMBL/GenBank/DDBJ whole genome shotgun (WGS) entry which is preliminary data.</text>
</comment>
<dbReference type="GO" id="GO:0006313">
    <property type="term" value="P:DNA transposition"/>
    <property type="evidence" value="ECO:0007669"/>
    <property type="project" value="InterPro"/>
</dbReference>
<reference evidence="2" key="1">
    <citation type="journal article" date="2020" name="mSystems">
        <title>Genome- and Community-Level Interaction Insights into Carbon Utilization and Element Cycling Functions of Hydrothermarchaeota in Hydrothermal Sediment.</title>
        <authorList>
            <person name="Zhou Z."/>
            <person name="Liu Y."/>
            <person name="Xu W."/>
            <person name="Pan J."/>
            <person name="Luo Z.H."/>
            <person name="Li M."/>
        </authorList>
    </citation>
    <scope>NUCLEOTIDE SEQUENCE [LARGE SCALE GENOMIC DNA]</scope>
    <source>
        <strain evidence="2">HyVt-443</strain>
    </source>
</reference>
<feature type="domain" description="Transposase IS4-like" evidence="1">
    <location>
        <begin position="31"/>
        <end position="88"/>
    </location>
</feature>
<dbReference type="GO" id="GO:0004803">
    <property type="term" value="F:transposase activity"/>
    <property type="evidence" value="ECO:0007669"/>
    <property type="project" value="InterPro"/>
</dbReference>
<dbReference type="Pfam" id="PF01609">
    <property type="entry name" value="DDE_Tnp_1"/>
    <property type="match status" value="1"/>
</dbReference>
<dbReference type="PANTHER" id="PTHR35604">
    <property type="entry name" value="TRANSPOSASE INSH FOR INSERTION SEQUENCE ELEMENT IS5A-RELATED"/>
    <property type="match status" value="1"/>
</dbReference>
<proteinExistence type="predicted"/>
<evidence type="ECO:0000259" key="1">
    <source>
        <dbReference type="Pfam" id="PF01609"/>
    </source>
</evidence>
<organism evidence="2">
    <name type="scientific">Sedimenticola thiotaurini</name>
    <dbReference type="NCBI Taxonomy" id="1543721"/>
    <lineage>
        <taxon>Bacteria</taxon>
        <taxon>Pseudomonadati</taxon>
        <taxon>Pseudomonadota</taxon>
        <taxon>Gammaproteobacteria</taxon>
        <taxon>Chromatiales</taxon>
        <taxon>Sedimenticolaceae</taxon>
        <taxon>Sedimenticola</taxon>
    </lineage>
</organism>
<gene>
    <name evidence="2" type="ORF">ENI96_14315</name>
</gene>
<dbReference type="AlphaFoldDB" id="A0A831RNX3"/>